<reference evidence="3" key="2">
    <citation type="journal article" date="2015" name="Gigascience">
        <title>Reconstructing a comprehensive transcriptome assembly of a white-pupal translocated strain of the pest fruit fly Bactrocera cucurbitae.</title>
        <authorList>
            <person name="Sim S.B."/>
            <person name="Calla B."/>
            <person name="Hall B."/>
            <person name="DeRego T."/>
            <person name="Geib S.M."/>
        </authorList>
    </citation>
    <scope>NUCLEOTIDE SEQUENCE</scope>
</reference>
<keyword evidence="1" id="KW-0812">Transmembrane</keyword>
<dbReference type="AlphaFoldDB" id="A0A0A1WUU4"/>
<evidence type="ECO:0000256" key="1">
    <source>
        <dbReference type="SAM" id="Phobius"/>
    </source>
</evidence>
<protein>
    <submittedName>
        <fullName evidence="3">Bifunctional polymyxin resistance protein ArnA</fullName>
    </submittedName>
</protein>
<evidence type="ECO:0000313" key="2">
    <source>
        <dbReference type="EMBL" id="JAC97784.1"/>
    </source>
</evidence>
<accession>A0A0A1WUU4</accession>
<feature type="transmembrane region" description="Helical" evidence="1">
    <location>
        <begin position="94"/>
        <end position="114"/>
    </location>
</feature>
<reference evidence="3" key="1">
    <citation type="submission" date="2014-11" db="EMBL/GenBank/DDBJ databases">
        <authorList>
            <person name="Geib S."/>
        </authorList>
    </citation>
    <scope>NUCLEOTIDE SEQUENCE</scope>
</reference>
<organism evidence="3">
    <name type="scientific">Zeugodacus cucurbitae</name>
    <name type="common">Melon fruit fly</name>
    <name type="synonym">Bactrocera cucurbitae</name>
    <dbReference type="NCBI Taxonomy" id="28588"/>
    <lineage>
        <taxon>Eukaryota</taxon>
        <taxon>Metazoa</taxon>
        <taxon>Ecdysozoa</taxon>
        <taxon>Arthropoda</taxon>
        <taxon>Hexapoda</taxon>
        <taxon>Insecta</taxon>
        <taxon>Pterygota</taxon>
        <taxon>Neoptera</taxon>
        <taxon>Endopterygota</taxon>
        <taxon>Diptera</taxon>
        <taxon>Brachycera</taxon>
        <taxon>Muscomorpha</taxon>
        <taxon>Tephritoidea</taxon>
        <taxon>Tephritidae</taxon>
        <taxon>Zeugodacus</taxon>
        <taxon>Zeugodacus</taxon>
    </lineage>
</organism>
<dbReference type="EMBL" id="GBXI01011896">
    <property type="protein sequence ID" value="JAD02396.1"/>
    <property type="molecule type" value="Transcribed_RNA"/>
</dbReference>
<name>A0A0A1WUU4_ZEUCU</name>
<gene>
    <name evidence="3" type="primary">arnA_0</name>
    <name evidence="2" type="synonym">arnA_1</name>
    <name evidence="3" type="ORF">g.15045</name>
    <name evidence="2" type="ORF">g.15046</name>
</gene>
<sequence>MLGRQFGDISHTSNKNQDGSEYGVYGELRRRKNGGNCEIHTEYIWMYVKTCEANYSKKRNVKQFHYNNNKLRIAKFNSATVVGMLSLALNNTELTYICVCICKYVFFLLVVASVRPIQAICNTTTTNYLLRHKFETWRRYAATWYAAIPIDHLRWIHMYIRNNALV</sequence>
<keyword evidence="1" id="KW-0472">Membrane</keyword>
<proteinExistence type="predicted"/>
<evidence type="ECO:0000313" key="3">
    <source>
        <dbReference type="EMBL" id="JAD02396.1"/>
    </source>
</evidence>
<dbReference type="EMBL" id="GBXI01016507">
    <property type="protein sequence ID" value="JAC97784.1"/>
    <property type="molecule type" value="Transcribed_RNA"/>
</dbReference>
<keyword evidence="1" id="KW-1133">Transmembrane helix</keyword>